<proteinExistence type="predicted"/>
<organism evidence="3 4">
    <name type="scientific">Periconia macrospinosa</name>
    <dbReference type="NCBI Taxonomy" id="97972"/>
    <lineage>
        <taxon>Eukaryota</taxon>
        <taxon>Fungi</taxon>
        <taxon>Dikarya</taxon>
        <taxon>Ascomycota</taxon>
        <taxon>Pezizomycotina</taxon>
        <taxon>Dothideomycetes</taxon>
        <taxon>Pleosporomycetidae</taxon>
        <taxon>Pleosporales</taxon>
        <taxon>Massarineae</taxon>
        <taxon>Periconiaceae</taxon>
        <taxon>Periconia</taxon>
    </lineage>
</organism>
<feature type="transmembrane region" description="Helical" evidence="1">
    <location>
        <begin position="224"/>
        <end position="244"/>
    </location>
</feature>
<evidence type="ECO:0000256" key="1">
    <source>
        <dbReference type="SAM" id="Phobius"/>
    </source>
</evidence>
<gene>
    <name evidence="3" type="ORF">DM02DRAFT_611027</name>
</gene>
<keyword evidence="4" id="KW-1185">Reference proteome</keyword>
<keyword evidence="1" id="KW-1133">Transmembrane helix</keyword>
<evidence type="ECO:0008006" key="5">
    <source>
        <dbReference type="Google" id="ProtNLM"/>
    </source>
</evidence>
<dbReference type="EMBL" id="KZ805317">
    <property type="protein sequence ID" value="PVI04910.1"/>
    <property type="molecule type" value="Genomic_DNA"/>
</dbReference>
<keyword evidence="1" id="KW-0812">Transmembrane</keyword>
<protein>
    <recommendedName>
        <fullName evidence="5">Cytochrome c domain-containing protein</fullName>
    </recommendedName>
</protein>
<dbReference type="OrthoDB" id="5409353at2759"/>
<dbReference type="AlphaFoldDB" id="A0A2V1E6K6"/>
<name>A0A2V1E6K6_9PLEO</name>
<evidence type="ECO:0000313" key="4">
    <source>
        <dbReference type="Proteomes" id="UP000244855"/>
    </source>
</evidence>
<feature type="signal peptide" evidence="2">
    <location>
        <begin position="1"/>
        <end position="16"/>
    </location>
</feature>
<reference evidence="3 4" key="1">
    <citation type="journal article" date="2018" name="Sci. Rep.">
        <title>Comparative genomics provides insights into the lifestyle and reveals functional heterogeneity of dark septate endophytic fungi.</title>
        <authorList>
            <person name="Knapp D.G."/>
            <person name="Nemeth J.B."/>
            <person name="Barry K."/>
            <person name="Hainaut M."/>
            <person name="Henrissat B."/>
            <person name="Johnson J."/>
            <person name="Kuo A."/>
            <person name="Lim J.H.P."/>
            <person name="Lipzen A."/>
            <person name="Nolan M."/>
            <person name="Ohm R.A."/>
            <person name="Tamas L."/>
            <person name="Grigoriev I.V."/>
            <person name="Spatafora J.W."/>
            <person name="Nagy L.G."/>
            <person name="Kovacs G.M."/>
        </authorList>
    </citation>
    <scope>NUCLEOTIDE SEQUENCE [LARGE SCALE GENOMIC DNA]</scope>
    <source>
        <strain evidence="3 4">DSE2036</strain>
    </source>
</reference>
<dbReference type="Proteomes" id="UP000244855">
    <property type="component" value="Unassembled WGS sequence"/>
</dbReference>
<feature type="chain" id="PRO_5015859059" description="Cytochrome c domain-containing protein" evidence="2">
    <location>
        <begin position="17"/>
        <end position="291"/>
    </location>
</feature>
<evidence type="ECO:0000313" key="3">
    <source>
        <dbReference type="EMBL" id="PVI04910.1"/>
    </source>
</evidence>
<sequence>MRLAVVTASLAALVAAAPGPVTTVREGESYIVELDCVGCHDQNNVEGQSLMLNFTLAPSAQSVLLNGAPIAPLAPLPLTIHAIQTPSLQNHNALDSNLNLADPSLSSVNLAYSHSILGTQQRGKHWIQFDVTSIHSATQTQHLTSPTQPLVELLVVESFATRTLHIETLQLASRANRRKPFQMKCGRLAIATTSFDPAEWDRYGKFGSASRIWNLFWESATRVFLGPGLVLMVVTVVVGVVKVVKRRAERKRSEGEWAGREDEGEDVEAALLLGEDGFFEEEKDDEDEEKA</sequence>
<evidence type="ECO:0000256" key="2">
    <source>
        <dbReference type="SAM" id="SignalP"/>
    </source>
</evidence>
<accession>A0A2V1E6K6</accession>
<keyword evidence="1" id="KW-0472">Membrane</keyword>
<keyword evidence="2" id="KW-0732">Signal</keyword>